<accession>A0A2N0PL54</accession>
<dbReference type="Proteomes" id="UP000232722">
    <property type="component" value="Unassembled WGS sequence"/>
</dbReference>
<evidence type="ECO:0000313" key="1">
    <source>
        <dbReference type="EMBL" id="PKC07535.1"/>
    </source>
</evidence>
<dbReference type="AlphaFoldDB" id="A0A2N0PL54"/>
<sequence length="114" mass="13319">MDIYDLQLESLCKNLIYQANGNEKLKKIFKIKLKQEQERLWTASCIENINSITMAGHNYWIRNTIILLKKENINICNHEIIGKHQDHKIMGGNIEIISLFPKNLILISAQSRKK</sequence>
<comment type="caution">
    <text evidence="1">The sequence shown here is derived from an EMBL/GenBank/DDBJ whole genome shotgun (WGS) entry which is preliminary data.</text>
</comment>
<gene>
    <name evidence="1" type="ORF">RhiirA5_418093</name>
</gene>
<protein>
    <submittedName>
        <fullName evidence="1">Uncharacterized protein</fullName>
    </submittedName>
</protein>
<dbReference type="EMBL" id="LLXJ01000632">
    <property type="protein sequence ID" value="PKC07535.1"/>
    <property type="molecule type" value="Genomic_DNA"/>
</dbReference>
<name>A0A2N0PL54_9GLOM</name>
<evidence type="ECO:0000313" key="2">
    <source>
        <dbReference type="Proteomes" id="UP000232722"/>
    </source>
</evidence>
<reference evidence="1 2" key="2">
    <citation type="submission" date="2017-09" db="EMBL/GenBank/DDBJ databases">
        <title>Extensive intraspecific genome diversity in a model arbuscular mycorrhizal fungus.</title>
        <authorList>
            <person name="Chen E.C."/>
            <person name="Morin E."/>
            <person name="Beaudet D."/>
            <person name="Noel J."/>
            <person name="Ndikumana S."/>
            <person name="Charron P."/>
            <person name="St-Onge C."/>
            <person name="Giorgi J."/>
            <person name="Grigoriev I.V."/>
            <person name="Roux C."/>
            <person name="Martin F.M."/>
            <person name="Corradi N."/>
        </authorList>
    </citation>
    <scope>NUCLEOTIDE SEQUENCE [LARGE SCALE GENOMIC DNA]</scope>
    <source>
        <strain evidence="1 2">A5</strain>
    </source>
</reference>
<proteinExistence type="predicted"/>
<reference evidence="1 2" key="1">
    <citation type="submission" date="2016-04" db="EMBL/GenBank/DDBJ databases">
        <title>Genome analyses suggest a sexual origin of heterokaryosis in a supposedly ancient asexual fungus.</title>
        <authorList>
            <person name="Ropars J."/>
            <person name="Sedzielewska K."/>
            <person name="Noel J."/>
            <person name="Charron P."/>
            <person name="Farinelli L."/>
            <person name="Marton T."/>
            <person name="Kruger M."/>
            <person name="Pelin A."/>
            <person name="Brachmann A."/>
            <person name="Corradi N."/>
        </authorList>
    </citation>
    <scope>NUCLEOTIDE SEQUENCE [LARGE SCALE GENOMIC DNA]</scope>
    <source>
        <strain evidence="1 2">A5</strain>
    </source>
</reference>
<organism evidence="1 2">
    <name type="scientific">Rhizophagus irregularis</name>
    <dbReference type="NCBI Taxonomy" id="588596"/>
    <lineage>
        <taxon>Eukaryota</taxon>
        <taxon>Fungi</taxon>
        <taxon>Fungi incertae sedis</taxon>
        <taxon>Mucoromycota</taxon>
        <taxon>Glomeromycotina</taxon>
        <taxon>Glomeromycetes</taxon>
        <taxon>Glomerales</taxon>
        <taxon>Glomeraceae</taxon>
        <taxon>Rhizophagus</taxon>
    </lineage>
</organism>